<evidence type="ECO:0000313" key="1">
    <source>
        <dbReference type="EMBL" id="GBL79913.1"/>
    </source>
</evidence>
<dbReference type="AlphaFoldDB" id="A0A4Y2AJA0"/>
<comment type="caution">
    <text evidence="1">The sequence shown here is derived from an EMBL/GenBank/DDBJ whole genome shotgun (WGS) entry which is preliminary data.</text>
</comment>
<reference evidence="1 2" key="1">
    <citation type="journal article" date="2019" name="Sci. Rep.">
        <title>Orb-weaving spider Araneus ventricosus genome elucidates the spidroin gene catalogue.</title>
        <authorList>
            <person name="Kono N."/>
            <person name="Nakamura H."/>
            <person name="Ohtoshi R."/>
            <person name="Moran D.A.P."/>
            <person name="Shinohara A."/>
            <person name="Yoshida Y."/>
            <person name="Fujiwara M."/>
            <person name="Mori M."/>
            <person name="Tomita M."/>
            <person name="Arakawa K."/>
        </authorList>
    </citation>
    <scope>NUCLEOTIDE SEQUENCE [LARGE SCALE GENOMIC DNA]</scope>
</reference>
<proteinExistence type="predicted"/>
<name>A0A4Y2AJA0_ARAVE</name>
<accession>A0A4Y2AJA0</accession>
<sequence length="157" mass="17319">MNTGNGSIKTLLSSRGDFQGSGMQACWQNTTGDGTKNFYFRVQEESKHQMKEKKSTLTVPLRIEGCGDLVIRFSDRSVPGSKLDSTERSTMYMGLGHPVGVVRKFEDVCSGVVLAIVEFKICDLHMGLMQAKSDAEGETASRWCERKIGEEGVVFVI</sequence>
<protein>
    <submittedName>
        <fullName evidence="1">Uncharacterized protein</fullName>
    </submittedName>
</protein>
<evidence type="ECO:0000313" key="2">
    <source>
        <dbReference type="Proteomes" id="UP000499080"/>
    </source>
</evidence>
<organism evidence="1 2">
    <name type="scientific">Araneus ventricosus</name>
    <name type="common">Orbweaver spider</name>
    <name type="synonym">Epeira ventricosa</name>
    <dbReference type="NCBI Taxonomy" id="182803"/>
    <lineage>
        <taxon>Eukaryota</taxon>
        <taxon>Metazoa</taxon>
        <taxon>Ecdysozoa</taxon>
        <taxon>Arthropoda</taxon>
        <taxon>Chelicerata</taxon>
        <taxon>Arachnida</taxon>
        <taxon>Araneae</taxon>
        <taxon>Araneomorphae</taxon>
        <taxon>Entelegynae</taxon>
        <taxon>Araneoidea</taxon>
        <taxon>Araneidae</taxon>
        <taxon>Araneus</taxon>
    </lineage>
</organism>
<keyword evidence="2" id="KW-1185">Reference proteome</keyword>
<dbReference type="Proteomes" id="UP000499080">
    <property type="component" value="Unassembled WGS sequence"/>
</dbReference>
<gene>
    <name evidence="1" type="ORF">AVEN_28962_1</name>
</gene>
<dbReference type="EMBL" id="BGPR01000020">
    <property type="protein sequence ID" value="GBL79913.1"/>
    <property type="molecule type" value="Genomic_DNA"/>
</dbReference>